<dbReference type="SUPFAM" id="SSF56059">
    <property type="entry name" value="Glutathione synthetase ATP-binding domain-like"/>
    <property type="match status" value="1"/>
</dbReference>
<dbReference type="GO" id="GO:0005524">
    <property type="term" value="F:ATP binding"/>
    <property type="evidence" value="ECO:0007669"/>
    <property type="project" value="UniProtKB-UniRule"/>
</dbReference>
<reference evidence="3 4" key="1">
    <citation type="journal article" date="2015" name="Genome Announc.">
        <title>Expanding the biotechnology potential of lactobacilli through comparative genomics of 213 strains and associated genera.</title>
        <authorList>
            <person name="Sun Z."/>
            <person name="Harris H.M."/>
            <person name="McCann A."/>
            <person name="Guo C."/>
            <person name="Argimon S."/>
            <person name="Zhang W."/>
            <person name="Yang X."/>
            <person name="Jeffery I.B."/>
            <person name="Cooney J.C."/>
            <person name="Kagawa T.F."/>
            <person name="Liu W."/>
            <person name="Song Y."/>
            <person name="Salvetti E."/>
            <person name="Wrobel A."/>
            <person name="Rasinkangas P."/>
            <person name="Parkhill J."/>
            <person name="Rea M.C."/>
            <person name="O'Sullivan O."/>
            <person name="Ritari J."/>
            <person name="Douillard F.P."/>
            <person name="Paul Ross R."/>
            <person name="Yang R."/>
            <person name="Briner A.E."/>
            <person name="Felis G.E."/>
            <person name="de Vos W.M."/>
            <person name="Barrangou R."/>
            <person name="Klaenhammer T.R."/>
            <person name="Caufield P.W."/>
            <person name="Cui Y."/>
            <person name="Zhang H."/>
            <person name="O'Toole P.W."/>
        </authorList>
    </citation>
    <scope>NUCLEOTIDE SEQUENCE [LARGE SCALE GENOMIC DNA]</scope>
    <source>
        <strain evidence="3 4">DSM 20335</strain>
    </source>
</reference>
<dbReference type="PROSITE" id="PS50975">
    <property type="entry name" value="ATP_GRASP"/>
    <property type="match status" value="1"/>
</dbReference>
<dbReference type="OrthoDB" id="5420347at2"/>
<protein>
    <submittedName>
        <fullName evidence="3">ATP-grasp protein</fullName>
    </submittedName>
</protein>
<dbReference type="RefSeq" id="WP_057756939.1">
    <property type="nucleotide sequence ID" value="NZ_AYYK01000011.1"/>
</dbReference>
<keyword evidence="4" id="KW-1185">Reference proteome</keyword>
<evidence type="ECO:0000313" key="4">
    <source>
        <dbReference type="Proteomes" id="UP000051813"/>
    </source>
</evidence>
<proteinExistence type="predicted"/>
<feature type="domain" description="ATP-grasp" evidence="2">
    <location>
        <begin position="125"/>
        <end position="325"/>
    </location>
</feature>
<comment type="caution">
    <text evidence="3">The sequence shown here is derived from an EMBL/GenBank/DDBJ whole genome shotgun (WGS) entry which is preliminary data.</text>
</comment>
<keyword evidence="1" id="KW-0547">Nucleotide-binding</keyword>
<organism evidence="3 4">
    <name type="scientific">Lapidilactobacillus dextrinicus DSM 20335</name>
    <dbReference type="NCBI Taxonomy" id="1423738"/>
    <lineage>
        <taxon>Bacteria</taxon>
        <taxon>Bacillati</taxon>
        <taxon>Bacillota</taxon>
        <taxon>Bacilli</taxon>
        <taxon>Lactobacillales</taxon>
        <taxon>Lactobacillaceae</taxon>
        <taxon>Lapidilactobacillus</taxon>
    </lineage>
</organism>
<dbReference type="GO" id="GO:0046872">
    <property type="term" value="F:metal ion binding"/>
    <property type="evidence" value="ECO:0007669"/>
    <property type="project" value="InterPro"/>
</dbReference>
<dbReference type="Gene3D" id="3.30.470.20">
    <property type="entry name" value="ATP-grasp fold, B domain"/>
    <property type="match status" value="1"/>
</dbReference>
<accession>A0A0R2BJQ1</accession>
<gene>
    <name evidence="3" type="ORF">FC84_GL000365</name>
</gene>
<keyword evidence="1" id="KW-0067">ATP-binding</keyword>
<dbReference type="PATRIC" id="fig|1423738.3.peg.372"/>
<name>A0A0R2BJQ1_9LACO</name>
<dbReference type="InterPro" id="IPR011761">
    <property type="entry name" value="ATP-grasp"/>
</dbReference>
<evidence type="ECO:0000259" key="2">
    <source>
        <dbReference type="PROSITE" id="PS50975"/>
    </source>
</evidence>
<dbReference type="STRING" id="1423738.FC84_GL000365"/>
<dbReference type="AlphaFoldDB" id="A0A0R2BJQ1"/>
<evidence type="ECO:0000313" key="3">
    <source>
        <dbReference type="EMBL" id="KRM78738.1"/>
    </source>
</evidence>
<dbReference type="EMBL" id="AYYK01000011">
    <property type="protein sequence ID" value="KRM78738.1"/>
    <property type="molecule type" value="Genomic_DNA"/>
</dbReference>
<dbReference type="Proteomes" id="UP000051813">
    <property type="component" value="Unassembled WGS sequence"/>
</dbReference>
<evidence type="ECO:0000256" key="1">
    <source>
        <dbReference type="PROSITE-ProRule" id="PRU00409"/>
    </source>
</evidence>
<sequence>MTTTKFTPILLGSDINVYGMARSFHELTGEKIQAIASVQYAPTRFSKIVEVELHTGFNEDPVFIETMRQIAKRYENHQEPVILVSCSDGYTELIAKHKEELSKTFVCPCVDYDFLKQLNNKERFYKIAEEHHLPHPETKIITPDDYKQQNLSQPFAYPVALKPSESVDWLDIHFEGRKKAFTIHSDEEFKDIVGKIYDNGYTHDLILQDFIPGDDSNMRVLNAYVDQNHHVKMMCLGHPLLEDPTPASIGNYVTILPEFDQNLYDTVQNFLEEINYTGFANFDMKFDARDGQFKFFEINLRQGRSSFYVTLNGYNLAKFLVDDYVTGELADAATIYGNQNKATRKLWLGVPKKAFEQYAVDNEAKQTALAMIREDRWGTTLFYHADMNIKRWALLTYVNHNYVKRYAKYFEANKGRDFKK</sequence>